<keyword evidence="1 2" id="KW-0808">Transferase</keyword>
<protein>
    <submittedName>
        <fullName evidence="2">CoA transferase</fullName>
    </submittedName>
</protein>
<dbReference type="Proteomes" id="UP000215367">
    <property type="component" value="Unassembled WGS sequence"/>
</dbReference>
<comment type="caution">
    <text evidence="2">The sequence shown here is derived from an EMBL/GenBank/DDBJ whole genome shotgun (WGS) entry which is preliminary data.</text>
</comment>
<evidence type="ECO:0000313" key="2">
    <source>
        <dbReference type="EMBL" id="OYD81704.1"/>
    </source>
</evidence>
<keyword evidence="2" id="KW-0614">Plasmid</keyword>
<geneLocation type="plasmid" evidence="2">
    <name>unnamed</name>
</geneLocation>
<dbReference type="GO" id="GO:0008410">
    <property type="term" value="F:CoA-transferase activity"/>
    <property type="evidence" value="ECO:0007669"/>
    <property type="project" value="TreeGrafter"/>
</dbReference>
<evidence type="ECO:0000313" key="3">
    <source>
        <dbReference type="Proteomes" id="UP000215367"/>
    </source>
</evidence>
<evidence type="ECO:0000256" key="1">
    <source>
        <dbReference type="ARBA" id="ARBA00022679"/>
    </source>
</evidence>
<proteinExistence type="predicted"/>
<name>A0A235H852_AZOBR</name>
<dbReference type="Gene3D" id="3.40.50.10540">
    <property type="entry name" value="Crotonobetainyl-coa:carnitine coa-transferase, domain 1"/>
    <property type="match status" value="1"/>
</dbReference>
<dbReference type="EMBL" id="NOWT01000030">
    <property type="protein sequence ID" value="OYD81704.1"/>
    <property type="molecule type" value="Genomic_DNA"/>
</dbReference>
<dbReference type="SUPFAM" id="SSF89796">
    <property type="entry name" value="CoA-transferase family III (CaiB/BaiF)"/>
    <property type="match status" value="1"/>
</dbReference>
<dbReference type="PANTHER" id="PTHR48207:SF3">
    <property type="entry name" value="SUCCINATE--HYDROXYMETHYLGLUTARATE COA-TRANSFERASE"/>
    <property type="match status" value="1"/>
</dbReference>
<sequence length="401" mass="43481">MLPLEGVTVIAVEQYGAGPFGTMLLADLGAEVIKVENPAEGGEVGRHVGPHFFGPGNSHFYQSFNRNKRSITLNLKHPEGMAVLHELVRHADAVLDNLRGDLPDKLGLTYEHLKAVNPKIVCAHLSAYGRTGPRRAWPGYDYLMQAEAGYLSVTGEPDGPPARFGMSVVDMMTGLMTAFGLVSGVVGARASGKGSDVDVSLFDTALHNMTYLATWYLNGGHNQGREPRSAHPSLTPSQLYRTRDGWLFVMCNKEKFWPVFCDKIGKPEWGDDPRFRSFKDRLANRELLTVLLDEVLGQRDTAEWVEILGGAVPAAPVLDIAQSLENPFVSESDRVADFAYPDGSAPDGTGKVRMLTGPVRIGGERLPTRPAPALGADTEDVLGRIGIGPERIAALREQGAL</sequence>
<dbReference type="AlphaFoldDB" id="A0A235H852"/>
<dbReference type="Gene3D" id="3.30.1540.10">
    <property type="entry name" value="formyl-coa transferase, domain 3"/>
    <property type="match status" value="1"/>
</dbReference>
<dbReference type="InterPro" id="IPR003673">
    <property type="entry name" value="CoA-Trfase_fam_III"/>
</dbReference>
<dbReference type="InterPro" id="IPR044855">
    <property type="entry name" value="CoA-Trfase_III_dom3_sf"/>
</dbReference>
<reference evidence="2 3" key="1">
    <citation type="submission" date="2017-07" db="EMBL/GenBank/DDBJ databases">
        <title>Whole genome sequence of Azospirillum brasilense 2A1, a potential biofertilizer strain.</title>
        <authorList>
            <person name="Fontana C.A."/>
            <person name="Toffoli L.M."/>
            <person name="Salazar S.M."/>
            <person name="Puglisi E."/>
            <person name="Pedraza R."/>
            <person name="Bassi D."/>
            <person name="Cocconcelli P.S."/>
        </authorList>
    </citation>
    <scope>NUCLEOTIDE SEQUENCE [LARGE SCALE GENOMIC DNA]</scope>
    <source>
        <strain evidence="2 3">2A1</strain>
        <plasmid evidence="2">unnamed</plasmid>
    </source>
</reference>
<organism evidence="2 3">
    <name type="scientific">Azospirillum brasilense</name>
    <dbReference type="NCBI Taxonomy" id="192"/>
    <lineage>
        <taxon>Bacteria</taxon>
        <taxon>Pseudomonadati</taxon>
        <taxon>Pseudomonadota</taxon>
        <taxon>Alphaproteobacteria</taxon>
        <taxon>Rhodospirillales</taxon>
        <taxon>Azospirillaceae</taxon>
        <taxon>Azospirillum</taxon>
    </lineage>
</organism>
<dbReference type="InterPro" id="IPR023606">
    <property type="entry name" value="CoA-Trfase_III_dom_1_sf"/>
</dbReference>
<dbReference type="Pfam" id="PF02515">
    <property type="entry name" value="CoA_transf_3"/>
    <property type="match status" value="1"/>
</dbReference>
<dbReference type="RefSeq" id="WP_094306088.1">
    <property type="nucleotide sequence ID" value="NZ_NOWT01000030.1"/>
</dbReference>
<accession>A0A235H852</accession>
<dbReference type="InterPro" id="IPR050483">
    <property type="entry name" value="CoA-transferase_III_domain"/>
</dbReference>
<dbReference type="PANTHER" id="PTHR48207">
    <property type="entry name" value="SUCCINATE--HYDROXYMETHYLGLUTARATE COA-TRANSFERASE"/>
    <property type="match status" value="1"/>
</dbReference>
<gene>
    <name evidence="2" type="ORF">CHT98_24750</name>
</gene>